<evidence type="ECO:0000313" key="6">
    <source>
        <dbReference type="EMBL" id="QKE91222.1"/>
    </source>
</evidence>
<evidence type="ECO:0000256" key="3">
    <source>
        <dbReference type="ARBA" id="ARBA00023125"/>
    </source>
</evidence>
<dbReference type="GO" id="GO:0003700">
    <property type="term" value="F:DNA-binding transcription factor activity"/>
    <property type="evidence" value="ECO:0007669"/>
    <property type="project" value="InterPro"/>
</dbReference>
<proteinExistence type="inferred from homology"/>
<dbReference type="PANTHER" id="PTHR30537">
    <property type="entry name" value="HTH-TYPE TRANSCRIPTIONAL REGULATOR"/>
    <property type="match status" value="1"/>
</dbReference>
<gene>
    <name evidence="6" type="ORF">HN018_15270</name>
</gene>
<dbReference type="RefSeq" id="WP_171833254.1">
    <property type="nucleotide sequence ID" value="NZ_CP053708.1"/>
</dbReference>
<accession>A0A6M8HSB0</accession>
<dbReference type="InterPro" id="IPR036390">
    <property type="entry name" value="WH_DNA-bd_sf"/>
</dbReference>
<keyword evidence="2" id="KW-0805">Transcription regulation</keyword>
<dbReference type="SUPFAM" id="SSF46785">
    <property type="entry name" value="Winged helix' DNA-binding domain"/>
    <property type="match status" value="1"/>
</dbReference>
<dbReference type="PROSITE" id="PS50931">
    <property type="entry name" value="HTH_LYSR"/>
    <property type="match status" value="1"/>
</dbReference>
<name>A0A6M8HSB0_9PROT</name>
<dbReference type="Proteomes" id="UP000500767">
    <property type="component" value="Chromosome"/>
</dbReference>
<evidence type="ECO:0000313" key="7">
    <source>
        <dbReference type="Proteomes" id="UP000500767"/>
    </source>
</evidence>
<dbReference type="EMBL" id="CP053708">
    <property type="protein sequence ID" value="QKE91222.1"/>
    <property type="molecule type" value="Genomic_DNA"/>
</dbReference>
<feature type="domain" description="HTH lysR-type" evidence="5">
    <location>
        <begin position="5"/>
        <end position="62"/>
    </location>
</feature>
<dbReference type="InterPro" id="IPR058163">
    <property type="entry name" value="LysR-type_TF_proteobact-type"/>
</dbReference>
<protein>
    <submittedName>
        <fullName evidence="6">LysR family transcriptional regulator</fullName>
    </submittedName>
</protein>
<dbReference type="Pfam" id="PF00126">
    <property type="entry name" value="HTH_1"/>
    <property type="match status" value="1"/>
</dbReference>
<keyword evidence="7" id="KW-1185">Reference proteome</keyword>
<dbReference type="InterPro" id="IPR005119">
    <property type="entry name" value="LysR_subst-bd"/>
</dbReference>
<evidence type="ECO:0000259" key="5">
    <source>
        <dbReference type="PROSITE" id="PS50931"/>
    </source>
</evidence>
<dbReference type="Gene3D" id="3.40.190.290">
    <property type="match status" value="1"/>
</dbReference>
<sequence length="306" mass="32978">MSTLPDLEAWAIFARVAETGSFAVAAAELGLSTATVSKAVARLEQRIGGALLSRTSRRLALTTLGDEIATRALRLLTDAEALEADMLDRTAQPKGLVRMAVPMSFGQQQVAPLLPGLLLQYPQISIDLHLGDEVVDLVGGGFDFALRIARLENSSLRARRICNVRLMLVASPLYVAMHGLPAHPLELQDRPCFGYAYQPTANRWAFTAQEGEQVTVHLSGPLRSNNGDSIKPALLSGIGLAALPDFLIWSELQEGRLIEVLPDWALPTVPLSLVTPPASLRPARVTVTMDFLHDALIKAPWAAAPS</sequence>
<dbReference type="InterPro" id="IPR000847">
    <property type="entry name" value="LysR_HTH_N"/>
</dbReference>
<dbReference type="GO" id="GO:0006351">
    <property type="term" value="P:DNA-templated transcription"/>
    <property type="evidence" value="ECO:0007669"/>
    <property type="project" value="TreeGrafter"/>
</dbReference>
<dbReference type="GO" id="GO:0043565">
    <property type="term" value="F:sequence-specific DNA binding"/>
    <property type="evidence" value="ECO:0007669"/>
    <property type="project" value="TreeGrafter"/>
</dbReference>
<evidence type="ECO:0000256" key="2">
    <source>
        <dbReference type="ARBA" id="ARBA00023015"/>
    </source>
</evidence>
<dbReference type="InterPro" id="IPR036388">
    <property type="entry name" value="WH-like_DNA-bd_sf"/>
</dbReference>
<keyword evidence="3" id="KW-0238">DNA-binding</keyword>
<keyword evidence="4" id="KW-0804">Transcription</keyword>
<dbReference type="Pfam" id="PF03466">
    <property type="entry name" value="LysR_substrate"/>
    <property type="match status" value="1"/>
</dbReference>
<evidence type="ECO:0000256" key="4">
    <source>
        <dbReference type="ARBA" id="ARBA00023163"/>
    </source>
</evidence>
<dbReference type="Gene3D" id="1.10.10.10">
    <property type="entry name" value="Winged helix-like DNA-binding domain superfamily/Winged helix DNA-binding domain"/>
    <property type="match status" value="1"/>
</dbReference>
<dbReference type="CDD" id="cd08422">
    <property type="entry name" value="PBP2_CrgA_like"/>
    <property type="match status" value="1"/>
</dbReference>
<comment type="similarity">
    <text evidence="1">Belongs to the LysR transcriptional regulatory family.</text>
</comment>
<reference evidence="6 7" key="1">
    <citation type="journal article" date="2014" name="World J. Microbiol. Biotechnol.">
        <title>Biodiversity and physiological characteristics of Antarctic and Arctic lichens-associated bacteria.</title>
        <authorList>
            <person name="Lee Y.M."/>
            <person name="Kim E.H."/>
            <person name="Lee H.K."/>
            <person name="Hong S.G."/>
        </authorList>
    </citation>
    <scope>NUCLEOTIDE SEQUENCE [LARGE SCALE GENOMIC DNA]</scope>
    <source>
        <strain evidence="6 7">PAMC 26569</strain>
    </source>
</reference>
<dbReference type="PANTHER" id="PTHR30537:SF5">
    <property type="entry name" value="HTH-TYPE TRANSCRIPTIONAL ACTIVATOR TTDR-RELATED"/>
    <property type="match status" value="1"/>
</dbReference>
<dbReference type="KEGG" id="lck:HN018_15270"/>
<dbReference type="SUPFAM" id="SSF53850">
    <property type="entry name" value="Periplasmic binding protein-like II"/>
    <property type="match status" value="1"/>
</dbReference>
<organism evidence="6 7">
    <name type="scientific">Lichenicola cladoniae</name>
    <dbReference type="NCBI Taxonomy" id="1484109"/>
    <lineage>
        <taxon>Bacteria</taxon>
        <taxon>Pseudomonadati</taxon>
        <taxon>Pseudomonadota</taxon>
        <taxon>Alphaproteobacteria</taxon>
        <taxon>Acetobacterales</taxon>
        <taxon>Acetobacteraceae</taxon>
        <taxon>Lichenicola</taxon>
    </lineage>
</organism>
<dbReference type="AlphaFoldDB" id="A0A6M8HSB0"/>
<evidence type="ECO:0000256" key="1">
    <source>
        <dbReference type="ARBA" id="ARBA00009437"/>
    </source>
</evidence>